<organism evidence="2 3">
    <name type="scientific">Caerostris darwini</name>
    <dbReference type="NCBI Taxonomy" id="1538125"/>
    <lineage>
        <taxon>Eukaryota</taxon>
        <taxon>Metazoa</taxon>
        <taxon>Ecdysozoa</taxon>
        <taxon>Arthropoda</taxon>
        <taxon>Chelicerata</taxon>
        <taxon>Arachnida</taxon>
        <taxon>Araneae</taxon>
        <taxon>Araneomorphae</taxon>
        <taxon>Entelegynae</taxon>
        <taxon>Araneoidea</taxon>
        <taxon>Araneidae</taxon>
        <taxon>Caerostris</taxon>
    </lineage>
</organism>
<gene>
    <name evidence="2" type="ORF">CDAR_53781</name>
</gene>
<feature type="transmembrane region" description="Helical" evidence="1">
    <location>
        <begin position="117"/>
        <end position="141"/>
    </location>
</feature>
<accession>A0AAV4VS35</accession>
<dbReference type="EMBL" id="BPLQ01013514">
    <property type="protein sequence ID" value="GIY72759.1"/>
    <property type="molecule type" value="Genomic_DNA"/>
</dbReference>
<evidence type="ECO:0000313" key="3">
    <source>
        <dbReference type="Proteomes" id="UP001054837"/>
    </source>
</evidence>
<protein>
    <submittedName>
        <fullName evidence="2">Uncharacterized protein</fullName>
    </submittedName>
</protein>
<feature type="transmembrane region" description="Helical" evidence="1">
    <location>
        <begin position="78"/>
        <end position="97"/>
    </location>
</feature>
<name>A0AAV4VS35_9ARAC</name>
<keyword evidence="3" id="KW-1185">Reference proteome</keyword>
<evidence type="ECO:0000256" key="1">
    <source>
        <dbReference type="SAM" id="Phobius"/>
    </source>
</evidence>
<keyword evidence="1" id="KW-0812">Transmembrane</keyword>
<reference evidence="2 3" key="1">
    <citation type="submission" date="2021-06" db="EMBL/GenBank/DDBJ databases">
        <title>Caerostris darwini draft genome.</title>
        <authorList>
            <person name="Kono N."/>
            <person name="Arakawa K."/>
        </authorList>
    </citation>
    <scope>NUCLEOTIDE SEQUENCE [LARGE SCALE GENOMIC DNA]</scope>
</reference>
<proteinExistence type="predicted"/>
<keyword evidence="1" id="KW-1133">Transmembrane helix</keyword>
<comment type="caution">
    <text evidence="2">The sequence shown here is derived from an EMBL/GenBank/DDBJ whole genome shotgun (WGS) entry which is preliminary data.</text>
</comment>
<keyword evidence="1" id="KW-0472">Membrane</keyword>
<evidence type="ECO:0000313" key="2">
    <source>
        <dbReference type="EMBL" id="GIY72759.1"/>
    </source>
</evidence>
<dbReference type="Proteomes" id="UP001054837">
    <property type="component" value="Unassembled WGS sequence"/>
</dbReference>
<sequence>MSRAIFHAQSTPNNCADTVIMFLSSCICSSDYRSLGKPKLPNSFPNTQEVILISKPVFGVRLAGMSHSHQTTSFRRSLAFCCFLPGCSSFVLFLSNVCGEKVWWDDLFPEKLLKIKTIAVIDCFLFFMFCVSYYAVFTILYKKFLCIMEGNIR</sequence>
<dbReference type="AlphaFoldDB" id="A0AAV4VS35"/>